<name>R7S442_PUNST</name>
<dbReference type="RefSeq" id="XP_007388362.1">
    <property type="nucleotide sequence ID" value="XM_007388300.1"/>
</dbReference>
<dbReference type="OMA" id="TGTERWQ"/>
<organism evidence="1 2">
    <name type="scientific">Punctularia strigosozonata (strain HHB-11173)</name>
    <name type="common">White-rot fungus</name>
    <dbReference type="NCBI Taxonomy" id="741275"/>
    <lineage>
        <taxon>Eukaryota</taxon>
        <taxon>Fungi</taxon>
        <taxon>Dikarya</taxon>
        <taxon>Basidiomycota</taxon>
        <taxon>Agaricomycotina</taxon>
        <taxon>Agaricomycetes</taxon>
        <taxon>Corticiales</taxon>
        <taxon>Punctulariaceae</taxon>
        <taxon>Punctularia</taxon>
    </lineage>
</organism>
<keyword evidence="2" id="KW-1185">Reference proteome</keyword>
<dbReference type="Pfam" id="PF15892">
    <property type="entry name" value="BNR_4"/>
    <property type="match status" value="1"/>
</dbReference>
<feature type="non-terminal residue" evidence="1">
    <location>
        <position position="1"/>
    </location>
</feature>
<dbReference type="HOGENOM" id="CLU_142387_0_0_1"/>
<dbReference type="AlphaFoldDB" id="R7S442"/>
<dbReference type="eggNOG" id="ENOG502QS1D">
    <property type="taxonomic scope" value="Eukaryota"/>
</dbReference>
<protein>
    <submittedName>
        <fullName evidence="1">Uncharacterized protein</fullName>
    </submittedName>
</protein>
<proteinExistence type="predicted"/>
<dbReference type="Proteomes" id="UP000054196">
    <property type="component" value="Unassembled WGS sequence"/>
</dbReference>
<dbReference type="GeneID" id="18885632"/>
<dbReference type="OrthoDB" id="9978204at2759"/>
<accession>R7S442</accession>
<evidence type="ECO:0000313" key="2">
    <source>
        <dbReference type="Proteomes" id="UP000054196"/>
    </source>
</evidence>
<evidence type="ECO:0000313" key="1">
    <source>
        <dbReference type="EMBL" id="EIN04567.1"/>
    </source>
</evidence>
<sequence>SRRSQYSRRLCRTYRDYVNDTGQDVAVQAGPNGPENNHDMDYSFSPDLGSTWLNNWNQTIANMAAQEPIVPASAGITIFGVPKYGGILNQEAQTIDGEGRVHVLNRENTTGTERWQVSFHLTRNPF</sequence>
<dbReference type="EMBL" id="JH687554">
    <property type="protein sequence ID" value="EIN04567.1"/>
    <property type="molecule type" value="Genomic_DNA"/>
</dbReference>
<dbReference type="KEGG" id="psq:PUNSTDRAFT_76131"/>
<gene>
    <name evidence="1" type="ORF">PUNSTDRAFT_76131</name>
</gene>
<reference evidence="2" key="1">
    <citation type="journal article" date="2012" name="Science">
        <title>The Paleozoic origin of enzymatic lignin decomposition reconstructed from 31 fungal genomes.</title>
        <authorList>
            <person name="Floudas D."/>
            <person name="Binder M."/>
            <person name="Riley R."/>
            <person name="Barry K."/>
            <person name="Blanchette R.A."/>
            <person name="Henrissat B."/>
            <person name="Martinez A.T."/>
            <person name="Otillar R."/>
            <person name="Spatafora J.W."/>
            <person name="Yadav J.S."/>
            <person name="Aerts A."/>
            <person name="Benoit I."/>
            <person name="Boyd A."/>
            <person name="Carlson A."/>
            <person name="Copeland A."/>
            <person name="Coutinho P.M."/>
            <person name="de Vries R.P."/>
            <person name="Ferreira P."/>
            <person name="Findley K."/>
            <person name="Foster B."/>
            <person name="Gaskell J."/>
            <person name="Glotzer D."/>
            <person name="Gorecki P."/>
            <person name="Heitman J."/>
            <person name="Hesse C."/>
            <person name="Hori C."/>
            <person name="Igarashi K."/>
            <person name="Jurgens J.A."/>
            <person name="Kallen N."/>
            <person name="Kersten P."/>
            <person name="Kohler A."/>
            <person name="Kuees U."/>
            <person name="Kumar T.K.A."/>
            <person name="Kuo A."/>
            <person name="LaButti K."/>
            <person name="Larrondo L.F."/>
            <person name="Lindquist E."/>
            <person name="Ling A."/>
            <person name="Lombard V."/>
            <person name="Lucas S."/>
            <person name="Lundell T."/>
            <person name="Martin R."/>
            <person name="McLaughlin D.J."/>
            <person name="Morgenstern I."/>
            <person name="Morin E."/>
            <person name="Murat C."/>
            <person name="Nagy L.G."/>
            <person name="Nolan M."/>
            <person name="Ohm R.A."/>
            <person name="Patyshakuliyeva A."/>
            <person name="Rokas A."/>
            <person name="Ruiz-Duenas F.J."/>
            <person name="Sabat G."/>
            <person name="Salamov A."/>
            <person name="Samejima M."/>
            <person name="Schmutz J."/>
            <person name="Slot J.C."/>
            <person name="St John F."/>
            <person name="Stenlid J."/>
            <person name="Sun H."/>
            <person name="Sun S."/>
            <person name="Syed K."/>
            <person name="Tsang A."/>
            <person name="Wiebenga A."/>
            <person name="Young D."/>
            <person name="Pisabarro A."/>
            <person name="Eastwood D.C."/>
            <person name="Martin F."/>
            <person name="Cullen D."/>
            <person name="Grigoriev I.V."/>
            <person name="Hibbett D.S."/>
        </authorList>
    </citation>
    <scope>NUCLEOTIDE SEQUENCE [LARGE SCALE GENOMIC DNA]</scope>
    <source>
        <strain evidence="2">HHB-11173 SS5</strain>
    </source>
</reference>